<feature type="transmembrane region" description="Helical" evidence="1">
    <location>
        <begin position="177"/>
        <end position="198"/>
    </location>
</feature>
<dbReference type="RefSeq" id="XP_049302738.1">
    <property type="nucleotide sequence ID" value="XM_049446781.1"/>
</dbReference>
<feature type="transmembrane region" description="Helical" evidence="1">
    <location>
        <begin position="49"/>
        <end position="68"/>
    </location>
</feature>
<dbReference type="Proteomes" id="UP001652620">
    <property type="component" value="Chromosome 1"/>
</dbReference>
<feature type="transmembrane region" description="Helical" evidence="1">
    <location>
        <begin position="88"/>
        <end position="107"/>
    </location>
</feature>
<evidence type="ECO:0000256" key="1">
    <source>
        <dbReference type="SAM" id="Phobius"/>
    </source>
</evidence>
<feature type="transmembrane region" description="Helical" evidence="1">
    <location>
        <begin position="279"/>
        <end position="298"/>
    </location>
</feature>
<organism evidence="2 3">
    <name type="scientific">Bactrocera dorsalis</name>
    <name type="common">Oriental fruit fly</name>
    <name type="synonym">Dacus dorsalis</name>
    <dbReference type="NCBI Taxonomy" id="27457"/>
    <lineage>
        <taxon>Eukaryota</taxon>
        <taxon>Metazoa</taxon>
        <taxon>Ecdysozoa</taxon>
        <taxon>Arthropoda</taxon>
        <taxon>Hexapoda</taxon>
        <taxon>Insecta</taxon>
        <taxon>Pterygota</taxon>
        <taxon>Neoptera</taxon>
        <taxon>Endopterygota</taxon>
        <taxon>Diptera</taxon>
        <taxon>Brachycera</taxon>
        <taxon>Muscomorpha</taxon>
        <taxon>Tephritoidea</taxon>
        <taxon>Tephritidae</taxon>
        <taxon>Bactrocera</taxon>
        <taxon>Bactrocera</taxon>
    </lineage>
</organism>
<dbReference type="GeneID" id="125775831"/>
<proteinExistence type="predicted"/>
<keyword evidence="1" id="KW-1133">Transmembrane helix</keyword>
<keyword evidence="1" id="KW-0472">Membrane</keyword>
<reference evidence="2" key="1">
    <citation type="submission" date="2025-05" db="UniProtKB">
        <authorList>
            <consortium name="RefSeq"/>
        </authorList>
    </citation>
    <scope>NUCLEOTIDE SEQUENCE [LARGE SCALE GENOMIC DNA]</scope>
</reference>
<feature type="transmembrane region" description="Helical" evidence="1">
    <location>
        <begin position="250"/>
        <end position="273"/>
    </location>
</feature>
<gene>
    <name evidence="3" type="primary">LOC125775831</name>
</gene>
<feature type="transmembrane region" description="Helical" evidence="1">
    <location>
        <begin position="148"/>
        <end position="165"/>
    </location>
</feature>
<keyword evidence="2" id="KW-1185">Reference proteome</keyword>
<reference evidence="3" key="2">
    <citation type="submission" date="2025-08" db="UniProtKB">
        <authorList>
            <consortium name="RefSeq"/>
        </authorList>
    </citation>
    <scope>IDENTIFICATION</scope>
    <source>
        <tissue evidence="3">Adult</tissue>
    </source>
</reference>
<evidence type="ECO:0000313" key="3">
    <source>
        <dbReference type="RefSeq" id="XP_049302738.1"/>
    </source>
</evidence>
<name>A0ABM3J0I3_BACDO</name>
<sequence>MALDIFALCARFNYRLIRYFFFTKLYYNKSTQRLEIRARNRYFRRSIQYVMNFTVAAYAFVLIAIPLGTFMKYRRRSQQFSDVELFTIYYISVIFIVHISSLATIFYQMQCKQTSKFLKRFFNQFFEIQANISQLCGQNQGKLETRRFLLLLFKFIVLLVALIASTRTFQIVLVNIFNFPLFELVYIANYMMILRLLMLQEDLIRSIKQQAEKQMASETSDCTDACQRISEALRDALALRRRSEKLLMSFLAYFGWFEKLLVLDNILCVYLTKQFIVCVIYQGAVSGALVPVVIKYILNLLLIGTISDTFTDLEAKLNTYLTILVATLSRRPQICAECADLKRVVSKDVFIK</sequence>
<accession>A0ABM3J0I3</accession>
<keyword evidence="1" id="KW-0812">Transmembrane</keyword>
<evidence type="ECO:0000313" key="2">
    <source>
        <dbReference type="Proteomes" id="UP001652620"/>
    </source>
</evidence>
<protein>
    <submittedName>
        <fullName evidence="3">Uncharacterized protein LOC125775831</fullName>
    </submittedName>
</protein>